<protein>
    <submittedName>
        <fullName evidence="1">Uncharacterized protein</fullName>
    </submittedName>
</protein>
<dbReference type="GeneID" id="81399177"/>
<gene>
    <name evidence="1" type="ORF">NUU61_009483</name>
</gene>
<dbReference type="AlphaFoldDB" id="A0A9W9END7"/>
<sequence>MAYEDLKTSLIEEYSNKKPSSDGEIYRKIRQYISDGNLHGELRLQVFRELGLLPRTTLSFRAVYHRTQHYRPPTGIFRR</sequence>
<accession>A0A9W9END7</accession>
<dbReference type="Pfam" id="PF12520">
    <property type="entry name" value="DUF3723"/>
    <property type="match status" value="1"/>
</dbReference>
<keyword evidence="2" id="KW-1185">Reference proteome</keyword>
<evidence type="ECO:0000313" key="1">
    <source>
        <dbReference type="EMBL" id="KAJ5084904.1"/>
    </source>
</evidence>
<dbReference type="Proteomes" id="UP001141434">
    <property type="component" value="Unassembled WGS sequence"/>
</dbReference>
<dbReference type="InterPro" id="IPR022198">
    <property type="entry name" value="DUF3723"/>
</dbReference>
<dbReference type="RefSeq" id="XP_056508301.1">
    <property type="nucleotide sequence ID" value="XM_056660008.1"/>
</dbReference>
<reference evidence="1" key="1">
    <citation type="submission" date="2022-11" db="EMBL/GenBank/DDBJ databases">
        <authorList>
            <person name="Petersen C."/>
        </authorList>
    </citation>
    <scope>NUCLEOTIDE SEQUENCE</scope>
    <source>
        <strain evidence="1">IBT 34128</strain>
    </source>
</reference>
<organism evidence="1 2">
    <name type="scientific">Penicillium alfredii</name>
    <dbReference type="NCBI Taxonomy" id="1506179"/>
    <lineage>
        <taxon>Eukaryota</taxon>
        <taxon>Fungi</taxon>
        <taxon>Dikarya</taxon>
        <taxon>Ascomycota</taxon>
        <taxon>Pezizomycotina</taxon>
        <taxon>Eurotiomycetes</taxon>
        <taxon>Eurotiomycetidae</taxon>
        <taxon>Eurotiales</taxon>
        <taxon>Aspergillaceae</taxon>
        <taxon>Penicillium</taxon>
    </lineage>
</organism>
<reference evidence="1" key="2">
    <citation type="journal article" date="2023" name="IMA Fungus">
        <title>Comparative genomic study of the Penicillium genus elucidates a diverse pangenome and 15 lateral gene transfer events.</title>
        <authorList>
            <person name="Petersen C."/>
            <person name="Sorensen T."/>
            <person name="Nielsen M.R."/>
            <person name="Sondergaard T.E."/>
            <person name="Sorensen J.L."/>
            <person name="Fitzpatrick D.A."/>
            <person name="Frisvad J.C."/>
            <person name="Nielsen K.L."/>
        </authorList>
    </citation>
    <scope>NUCLEOTIDE SEQUENCE</scope>
    <source>
        <strain evidence="1">IBT 34128</strain>
    </source>
</reference>
<dbReference type="EMBL" id="JAPMSZ010000011">
    <property type="protein sequence ID" value="KAJ5084904.1"/>
    <property type="molecule type" value="Genomic_DNA"/>
</dbReference>
<evidence type="ECO:0000313" key="2">
    <source>
        <dbReference type="Proteomes" id="UP001141434"/>
    </source>
</evidence>
<comment type="caution">
    <text evidence="1">The sequence shown here is derived from an EMBL/GenBank/DDBJ whole genome shotgun (WGS) entry which is preliminary data.</text>
</comment>
<dbReference type="OrthoDB" id="4364418at2759"/>
<name>A0A9W9END7_9EURO</name>
<proteinExistence type="predicted"/>